<feature type="transmembrane region" description="Helical" evidence="1">
    <location>
        <begin position="55"/>
        <end position="87"/>
    </location>
</feature>
<sequence>MNNTRTLTEGALLLALYTLMLLLAIFIPISTIVVYLFFILPFLLYSAKYSVKHSIILIIGAMIVSFIFGSFMALPIAIFFGTTGLMMGYGIRVKESKQIIFISSSIVFIANIILFFMVAAMFFSYNFMDELKDMFQTSINQYTDAMNMMGMTPPVEFQEQLNNMANLMTSMLPSILIGTAFISVIIIMSVNFPILKRLGVEVPKFQPFRRLTFPKSILWMYLIVLVLSIIFKFETDSYLHMAVINAGLILQTLLVIQGLSFIFFYCHLKKWSIAIPIIVVIFTFLLPIVLSIVRVLGIIDLGFNFRQRINQK</sequence>
<feature type="transmembrane region" description="Helical" evidence="1">
    <location>
        <begin position="171"/>
        <end position="195"/>
    </location>
</feature>
<proteinExistence type="predicted"/>
<keyword evidence="1" id="KW-0472">Membrane</keyword>
<feature type="transmembrane region" description="Helical" evidence="1">
    <location>
        <begin position="12"/>
        <end position="43"/>
    </location>
</feature>
<name>A0A942YPK7_9BACI</name>
<gene>
    <name evidence="2" type="ORF">KHA93_17320</name>
</gene>
<reference evidence="2 3" key="1">
    <citation type="submission" date="2021-05" db="EMBL/GenBank/DDBJ databases">
        <title>Novel Bacillus species.</title>
        <authorList>
            <person name="Liu G."/>
        </authorList>
    </citation>
    <scope>NUCLEOTIDE SEQUENCE [LARGE SCALE GENOMIC DNA]</scope>
    <source>
        <strain evidence="2 3">FJAT-49732</strain>
    </source>
</reference>
<keyword evidence="1" id="KW-1133">Transmembrane helix</keyword>
<feature type="transmembrane region" description="Helical" evidence="1">
    <location>
        <begin position="273"/>
        <end position="299"/>
    </location>
</feature>
<evidence type="ECO:0000313" key="3">
    <source>
        <dbReference type="Proteomes" id="UP000682713"/>
    </source>
</evidence>
<keyword evidence="3" id="KW-1185">Reference proteome</keyword>
<dbReference type="PANTHER" id="PTHR41324:SF1">
    <property type="entry name" value="DUF2232 DOMAIN-CONTAINING PROTEIN"/>
    <property type="match status" value="1"/>
</dbReference>
<dbReference type="InterPro" id="IPR018710">
    <property type="entry name" value="DUF2232"/>
</dbReference>
<feature type="transmembrane region" description="Helical" evidence="1">
    <location>
        <begin position="216"/>
        <end position="233"/>
    </location>
</feature>
<dbReference type="Pfam" id="PF09991">
    <property type="entry name" value="DUF2232"/>
    <property type="match status" value="1"/>
</dbReference>
<keyword evidence="1" id="KW-0812">Transmembrane</keyword>
<dbReference type="Proteomes" id="UP000682713">
    <property type="component" value="Unassembled WGS sequence"/>
</dbReference>
<evidence type="ECO:0000256" key="1">
    <source>
        <dbReference type="SAM" id="Phobius"/>
    </source>
</evidence>
<feature type="transmembrane region" description="Helical" evidence="1">
    <location>
        <begin position="99"/>
        <end position="125"/>
    </location>
</feature>
<dbReference type="EMBL" id="JAGYPJ010000001">
    <property type="protein sequence ID" value="MBS4201396.1"/>
    <property type="molecule type" value="Genomic_DNA"/>
</dbReference>
<dbReference type="RefSeq" id="WP_213111875.1">
    <property type="nucleotide sequence ID" value="NZ_JAGYPJ010000001.1"/>
</dbReference>
<dbReference type="AlphaFoldDB" id="A0A942YPK7"/>
<dbReference type="PANTHER" id="PTHR41324">
    <property type="entry name" value="MEMBRANE PROTEIN-RELATED"/>
    <property type="match status" value="1"/>
</dbReference>
<accession>A0A942YPK7</accession>
<evidence type="ECO:0000313" key="2">
    <source>
        <dbReference type="EMBL" id="MBS4201396.1"/>
    </source>
</evidence>
<organism evidence="2 3">
    <name type="scientific">Lederbergia citrisecunda</name>
    <dbReference type="NCBI Taxonomy" id="2833583"/>
    <lineage>
        <taxon>Bacteria</taxon>
        <taxon>Bacillati</taxon>
        <taxon>Bacillota</taxon>
        <taxon>Bacilli</taxon>
        <taxon>Bacillales</taxon>
        <taxon>Bacillaceae</taxon>
        <taxon>Lederbergia</taxon>
    </lineage>
</organism>
<feature type="transmembrane region" description="Helical" evidence="1">
    <location>
        <begin position="239"/>
        <end position="266"/>
    </location>
</feature>
<protein>
    <submittedName>
        <fullName evidence="2">YybS family protein</fullName>
    </submittedName>
</protein>
<comment type="caution">
    <text evidence="2">The sequence shown here is derived from an EMBL/GenBank/DDBJ whole genome shotgun (WGS) entry which is preliminary data.</text>
</comment>